<dbReference type="Proteomes" id="UP001159363">
    <property type="component" value="Chromosome 3"/>
</dbReference>
<gene>
    <name evidence="2" type="ORF">PR048_010023</name>
</gene>
<organism evidence="2 3">
    <name type="scientific">Dryococelus australis</name>
    <dbReference type="NCBI Taxonomy" id="614101"/>
    <lineage>
        <taxon>Eukaryota</taxon>
        <taxon>Metazoa</taxon>
        <taxon>Ecdysozoa</taxon>
        <taxon>Arthropoda</taxon>
        <taxon>Hexapoda</taxon>
        <taxon>Insecta</taxon>
        <taxon>Pterygota</taxon>
        <taxon>Neoptera</taxon>
        <taxon>Polyneoptera</taxon>
        <taxon>Phasmatodea</taxon>
        <taxon>Verophasmatodea</taxon>
        <taxon>Anareolatae</taxon>
        <taxon>Phasmatidae</taxon>
        <taxon>Eurycanthinae</taxon>
        <taxon>Dryococelus</taxon>
    </lineage>
</organism>
<keyword evidence="3" id="KW-1185">Reference proteome</keyword>
<evidence type="ECO:0000313" key="3">
    <source>
        <dbReference type="Proteomes" id="UP001159363"/>
    </source>
</evidence>
<accession>A0ABQ9I2I8</accession>
<evidence type="ECO:0000313" key="2">
    <source>
        <dbReference type="EMBL" id="KAJ8890514.1"/>
    </source>
</evidence>
<reference evidence="2 3" key="1">
    <citation type="submission" date="2023-02" db="EMBL/GenBank/DDBJ databases">
        <title>LHISI_Scaffold_Assembly.</title>
        <authorList>
            <person name="Stuart O.P."/>
            <person name="Cleave R."/>
            <person name="Magrath M.J.L."/>
            <person name="Mikheyev A.S."/>
        </authorList>
    </citation>
    <scope>NUCLEOTIDE SEQUENCE [LARGE SCALE GENOMIC DNA]</scope>
    <source>
        <strain evidence="2">Daus_M_001</strain>
        <tissue evidence="2">Leg muscle</tissue>
    </source>
</reference>
<feature type="region of interest" description="Disordered" evidence="1">
    <location>
        <begin position="392"/>
        <end position="447"/>
    </location>
</feature>
<name>A0ABQ9I2I8_9NEOP</name>
<sequence length="633" mass="71285">MVEAARRALSLPLVSVLPVNTRPRRRLRGKPHTVPTTLQVGVRPVCTQPRRRLRGAAVSPWAVCAGWHSDTVRSRVSRHAVRRRSLHRLSMSSVNNDNHSSLLFPVAVTWISLVCTRRRNILEVVGFPCGILLKIKVWINGQNLCPARFPRGASDSFPFFIRDLPGPRWPQRLARSPPTKGNWVQSPAGSPDFRMCESYRTIPLVGRFYRGSTVSRHFYSGAAPYSPQSPLTSLKISLFRASRAVNVLVTAPRLLADHSTPLAACTNQRRENRELLQNSTCASIFAVARAPLHVATTLVRLGAAETDCLSITTPPLLDCELPKLQQPHYRLFTFSMFQNPSVHLLGIKPGFPRSEAGAVATRLLQPRPKQDSTNYKNVIHEPSREPIRVNEVGVKQRRNERARETEDPRENPRTSGVVAARLPREKIRERPRRETEPGSPRWEASSLVTKPPWPLHTLPLIAWSGFGKLWKTEIRMAVPGIKPLSSRIVAACMLEHLTRAVTNFCLSLDSLAAMFAKLEKRLDRKWVEINALRQNDTLDEHRGPPLARRRAAARRIIDGVHKVRWNVEVHCFADGISSLNLPHPPHPSPSALRPNHKYSSRHTVGLTASRAELFNFPYPSNLPQENSFQSWQS</sequence>
<protein>
    <submittedName>
        <fullName evidence="2">Uncharacterized protein</fullName>
    </submittedName>
</protein>
<feature type="compositionally biased region" description="Basic and acidic residues" evidence="1">
    <location>
        <begin position="397"/>
        <end position="412"/>
    </location>
</feature>
<dbReference type="EMBL" id="JARBHB010000003">
    <property type="protein sequence ID" value="KAJ8890514.1"/>
    <property type="molecule type" value="Genomic_DNA"/>
</dbReference>
<comment type="caution">
    <text evidence="2">The sequence shown here is derived from an EMBL/GenBank/DDBJ whole genome shotgun (WGS) entry which is preliminary data.</text>
</comment>
<proteinExistence type="predicted"/>
<evidence type="ECO:0000256" key="1">
    <source>
        <dbReference type="SAM" id="MobiDB-lite"/>
    </source>
</evidence>
<feature type="compositionally biased region" description="Basic and acidic residues" evidence="1">
    <location>
        <begin position="422"/>
        <end position="436"/>
    </location>
</feature>